<keyword evidence="5" id="KW-0515">Mutator protein</keyword>
<dbReference type="InterPro" id="IPR017961">
    <property type="entry name" value="DNA_pol_Y-fam_little_finger"/>
</dbReference>
<evidence type="ECO:0000256" key="11">
    <source>
        <dbReference type="ARBA" id="ARBA00022763"/>
    </source>
</evidence>
<dbReference type="PANTHER" id="PTHR11076">
    <property type="entry name" value="DNA REPAIR POLYMERASE UMUC / TRANSFERASE FAMILY MEMBER"/>
    <property type="match status" value="1"/>
</dbReference>
<keyword evidence="7" id="KW-0808">Transferase</keyword>
<evidence type="ECO:0000256" key="3">
    <source>
        <dbReference type="ARBA" id="ARBA00010945"/>
    </source>
</evidence>
<keyword evidence="12" id="KW-0460">Magnesium</keyword>
<keyword evidence="6" id="KW-0963">Cytoplasm</keyword>
<evidence type="ECO:0000256" key="13">
    <source>
        <dbReference type="ARBA" id="ARBA00022932"/>
    </source>
</evidence>
<feature type="domain" description="UmuC" evidence="18">
    <location>
        <begin position="5"/>
        <end position="193"/>
    </location>
</feature>
<comment type="function">
    <text evidence="16">Poorly processive, error-prone DNA polymerase involved in untargeted mutagenesis. Copies undamaged DNA at stalled replication forks, which arise in vivo from mismatched or misaligned primer ends. These misaligned primers can be extended by PolIV. Exhibits no 3'-5' exonuclease (proofreading) activity. May be involved in translesional synthesis, in conjunction with the beta clamp from PolIII.</text>
</comment>
<evidence type="ECO:0000256" key="10">
    <source>
        <dbReference type="ARBA" id="ARBA00022723"/>
    </source>
</evidence>
<dbReference type="PROSITE" id="PS50173">
    <property type="entry name" value="UMUC"/>
    <property type="match status" value="1"/>
</dbReference>
<dbReference type="InterPro" id="IPR043502">
    <property type="entry name" value="DNA/RNA_pol_sf"/>
</dbReference>
<keyword evidence="14" id="KW-0238">DNA-binding</keyword>
<dbReference type="Gene3D" id="3.30.1490.100">
    <property type="entry name" value="DNA polymerase, Y-family, little finger domain"/>
    <property type="match status" value="1"/>
</dbReference>
<dbReference type="Proteomes" id="UP000198741">
    <property type="component" value="Chromosome I"/>
</dbReference>
<dbReference type="InterPro" id="IPR022880">
    <property type="entry name" value="DNApol_IV"/>
</dbReference>
<evidence type="ECO:0000256" key="17">
    <source>
        <dbReference type="ARBA" id="ARBA00049244"/>
    </source>
</evidence>
<evidence type="ECO:0000256" key="9">
    <source>
        <dbReference type="ARBA" id="ARBA00022705"/>
    </source>
</evidence>
<dbReference type="STRING" id="1090615.SAMN04515671_1801"/>
<dbReference type="OrthoDB" id="9808813at2"/>
<dbReference type="PANTHER" id="PTHR11076:SF33">
    <property type="entry name" value="DNA POLYMERASE KAPPA"/>
    <property type="match status" value="1"/>
</dbReference>
<comment type="similarity">
    <text evidence="3">Belongs to the DNA polymerase type-Y family.</text>
</comment>
<evidence type="ECO:0000256" key="5">
    <source>
        <dbReference type="ARBA" id="ARBA00022457"/>
    </source>
</evidence>
<dbReference type="AlphaFoldDB" id="A0A1H0LTK3"/>
<dbReference type="Gene3D" id="3.30.70.270">
    <property type="match status" value="1"/>
</dbReference>
<keyword evidence="15" id="KW-0234">DNA repair</keyword>
<keyword evidence="8" id="KW-0548">Nucleotidyltransferase</keyword>
<evidence type="ECO:0000256" key="6">
    <source>
        <dbReference type="ARBA" id="ARBA00022490"/>
    </source>
</evidence>
<dbReference type="Pfam" id="PF11799">
    <property type="entry name" value="IMS_C"/>
    <property type="match status" value="1"/>
</dbReference>
<dbReference type="EC" id="2.7.7.7" evidence="4"/>
<dbReference type="GO" id="GO:0003684">
    <property type="term" value="F:damaged DNA binding"/>
    <property type="evidence" value="ECO:0007669"/>
    <property type="project" value="InterPro"/>
</dbReference>
<dbReference type="SUPFAM" id="SSF56672">
    <property type="entry name" value="DNA/RNA polymerases"/>
    <property type="match status" value="1"/>
</dbReference>
<dbReference type="EMBL" id="LT629710">
    <property type="protein sequence ID" value="SDO71589.1"/>
    <property type="molecule type" value="Genomic_DNA"/>
</dbReference>
<comment type="catalytic activity">
    <reaction evidence="17">
        <text>DNA(n) + a 2'-deoxyribonucleoside 5'-triphosphate = DNA(n+1) + diphosphate</text>
        <dbReference type="Rhea" id="RHEA:22508"/>
        <dbReference type="Rhea" id="RHEA-COMP:17339"/>
        <dbReference type="Rhea" id="RHEA-COMP:17340"/>
        <dbReference type="ChEBI" id="CHEBI:33019"/>
        <dbReference type="ChEBI" id="CHEBI:61560"/>
        <dbReference type="ChEBI" id="CHEBI:173112"/>
        <dbReference type="EC" id="2.7.7.7"/>
    </reaction>
</comment>
<evidence type="ECO:0000256" key="16">
    <source>
        <dbReference type="ARBA" id="ARBA00025589"/>
    </source>
</evidence>
<evidence type="ECO:0000256" key="4">
    <source>
        <dbReference type="ARBA" id="ARBA00012417"/>
    </source>
</evidence>
<protein>
    <recommendedName>
        <fullName evidence="4">DNA-directed DNA polymerase</fullName>
        <ecNumber evidence="4">2.7.7.7</ecNumber>
    </recommendedName>
</protein>
<dbReference type="GO" id="GO:0005829">
    <property type="term" value="C:cytosol"/>
    <property type="evidence" value="ECO:0007669"/>
    <property type="project" value="TreeGrafter"/>
</dbReference>
<dbReference type="SUPFAM" id="SSF100879">
    <property type="entry name" value="Lesion bypass DNA polymerase (Y-family), little finger domain"/>
    <property type="match status" value="1"/>
</dbReference>
<dbReference type="GO" id="GO:0046872">
    <property type="term" value="F:metal ion binding"/>
    <property type="evidence" value="ECO:0007669"/>
    <property type="project" value="UniProtKB-KW"/>
</dbReference>
<dbReference type="RefSeq" id="WP_090475661.1">
    <property type="nucleotide sequence ID" value="NZ_LT629710.1"/>
</dbReference>
<dbReference type="Gene3D" id="3.40.1170.60">
    <property type="match status" value="1"/>
</dbReference>
<dbReference type="InterPro" id="IPR050116">
    <property type="entry name" value="DNA_polymerase-Y"/>
</dbReference>
<comment type="subcellular location">
    <subcellularLocation>
        <location evidence="2">Cytoplasm</location>
    </subcellularLocation>
</comment>
<dbReference type="GO" id="GO:0009432">
    <property type="term" value="P:SOS response"/>
    <property type="evidence" value="ECO:0007669"/>
    <property type="project" value="TreeGrafter"/>
</dbReference>
<evidence type="ECO:0000256" key="14">
    <source>
        <dbReference type="ARBA" id="ARBA00023125"/>
    </source>
</evidence>
<gene>
    <name evidence="19" type="ORF">SAMN04515671_1801</name>
</gene>
<keyword evidence="13" id="KW-0239">DNA-directed DNA polymerase</keyword>
<evidence type="ECO:0000256" key="2">
    <source>
        <dbReference type="ARBA" id="ARBA00004496"/>
    </source>
</evidence>
<keyword evidence="9" id="KW-0235">DNA replication</keyword>
<evidence type="ECO:0000256" key="1">
    <source>
        <dbReference type="ARBA" id="ARBA00001946"/>
    </source>
</evidence>
<keyword evidence="20" id="KW-1185">Reference proteome</keyword>
<evidence type="ECO:0000313" key="19">
    <source>
        <dbReference type="EMBL" id="SDO71589.1"/>
    </source>
</evidence>
<accession>A0A1H0LTK3</accession>
<dbReference type="CDD" id="cd03586">
    <property type="entry name" value="PolY_Pol_IV_kappa"/>
    <property type="match status" value="1"/>
</dbReference>
<keyword evidence="10" id="KW-0479">Metal-binding</keyword>
<reference evidence="19 20" key="1">
    <citation type="submission" date="2016-10" db="EMBL/GenBank/DDBJ databases">
        <authorList>
            <person name="de Groot N.N."/>
        </authorList>
    </citation>
    <scope>NUCLEOTIDE SEQUENCE [LARGE SCALE GENOMIC DNA]</scope>
    <source>
        <strain evidence="20">P4-7,KCTC 19426,CECT 7604</strain>
    </source>
</reference>
<dbReference type="GO" id="GO:0042276">
    <property type="term" value="P:error-prone translesion synthesis"/>
    <property type="evidence" value="ECO:0007669"/>
    <property type="project" value="TreeGrafter"/>
</dbReference>
<evidence type="ECO:0000259" key="18">
    <source>
        <dbReference type="PROSITE" id="PS50173"/>
    </source>
</evidence>
<dbReference type="Gene3D" id="1.10.150.20">
    <property type="entry name" value="5' to 3' exonuclease, C-terminal subdomain"/>
    <property type="match status" value="1"/>
</dbReference>
<dbReference type="FunFam" id="3.40.1170.60:FF:000001">
    <property type="entry name" value="DNA polymerase IV"/>
    <property type="match status" value="1"/>
</dbReference>
<evidence type="ECO:0000256" key="8">
    <source>
        <dbReference type="ARBA" id="ARBA00022695"/>
    </source>
</evidence>
<dbReference type="InterPro" id="IPR001126">
    <property type="entry name" value="UmuC"/>
</dbReference>
<dbReference type="NCBIfam" id="NF002883">
    <property type="entry name" value="PRK03352.1"/>
    <property type="match status" value="1"/>
</dbReference>
<comment type="cofactor">
    <cofactor evidence="1">
        <name>Mg(2+)</name>
        <dbReference type="ChEBI" id="CHEBI:18420"/>
    </cofactor>
</comment>
<dbReference type="Pfam" id="PF14520">
    <property type="entry name" value="HHH_5"/>
    <property type="match status" value="1"/>
</dbReference>
<sequence length="370" mass="39962">MAPWVLHVDLDQFIAAVEVLRRPELRGRPVVVGGNGDPTLRSVVATASYEARAFGVRSGMPMRLAARKCPDAVFLPADRPAYEEASARVMEVLRTVPVSDQNGVDVPGKVEILGWDEAFVGVETEDPAAVGLRLQQAILDRTQLWASVGIGDNVLRAKMATDFGKPRGTFTLTGSNWFEVVGERSTSALWGIGPKTAKRLAELGLHTVRELADADPKALAAQVGPTMGPRWVGLARGDARSEVIDSPYVARARSRETTFQHDLTDWADVYAEIDKLARHVTEDVIAEGRPAVRIGVKVRFKPFVTVTRSRALAAPTQDPDVIAAAATQVAQGVDHERPIRLLGVRAEFAPDSGRRLDPSRGRAGFGGDAV</sequence>
<dbReference type="InterPro" id="IPR043128">
    <property type="entry name" value="Rev_trsase/Diguanyl_cyclase"/>
</dbReference>
<name>A0A1H0LTK3_9ACTN</name>
<evidence type="ECO:0000256" key="12">
    <source>
        <dbReference type="ARBA" id="ARBA00022842"/>
    </source>
</evidence>
<evidence type="ECO:0000313" key="20">
    <source>
        <dbReference type="Proteomes" id="UP000198741"/>
    </source>
</evidence>
<dbReference type="GO" id="GO:0003887">
    <property type="term" value="F:DNA-directed DNA polymerase activity"/>
    <property type="evidence" value="ECO:0007669"/>
    <property type="project" value="UniProtKB-KW"/>
</dbReference>
<evidence type="ECO:0000256" key="7">
    <source>
        <dbReference type="ARBA" id="ARBA00022679"/>
    </source>
</evidence>
<dbReference type="GO" id="GO:0006281">
    <property type="term" value="P:DNA repair"/>
    <property type="evidence" value="ECO:0007669"/>
    <property type="project" value="UniProtKB-KW"/>
</dbReference>
<dbReference type="Pfam" id="PF00817">
    <property type="entry name" value="IMS"/>
    <property type="match status" value="1"/>
</dbReference>
<proteinExistence type="inferred from homology"/>
<dbReference type="InterPro" id="IPR036775">
    <property type="entry name" value="DNA_pol_Y-fam_lit_finger_sf"/>
</dbReference>
<keyword evidence="11" id="KW-0227">DNA damage</keyword>
<dbReference type="GO" id="GO:0006260">
    <property type="term" value="P:DNA replication"/>
    <property type="evidence" value="ECO:0007669"/>
    <property type="project" value="UniProtKB-KW"/>
</dbReference>
<organism evidence="19 20">
    <name type="scientific">Nakamurella panacisegetis</name>
    <dbReference type="NCBI Taxonomy" id="1090615"/>
    <lineage>
        <taxon>Bacteria</taxon>
        <taxon>Bacillati</taxon>
        <taxon>Actinomycetota</taxon>
        <taxon>Actinomycetes</taxon>
        <taxon>Nakamurellales</taxon>
        <taxon>Nakamurellaceae</taxon>
        <taxon>Nakamurella</taxon>
    </lineage>
</organism>
<evidence type="ECO:0000256" key="15">
    <source>
        <dbReference type="ARBA" id="ARBA00023204"/>
    </source>
</evidence>